<evidence type="ECO:0000313" key="2">
    <source>
        <dbReference type="Proteomes" id="UP000294530"/>
    </source>
</evidence>
<dbReference type="EMBL" id="SHOA02000013">
    <property type="protein sequence ID" value="TDH65296.1"/>
    <property type="molecule type" value="Genomic_DNA"/>
</dbReference>
<accession>A0A976IB96</accession>
<sequence length="76" mass="8406">MNACFLQNSWMVEKLLVAATSVTPYKTDSVHVNLICNASESQGEIHASEAVFNALPSFGRDEAVVIFTHQMQFNLC</sequence>
<dbReference type="RefSeq" id="XP_067814795.1">
    <property type="nucleotide sequence ID" value="XM_067963208.1"/>
</dbReference>
<dbReference type="KEGG" id="blac:94348879"/>
<evidence type="ECO:0000313" key="1">
    <source>
        <dbReference type="EMBL" id="TDH65296.1"/>
    </source>
</evidence>
<dbReference type="Proteomes" id="UP000294530">
    <property type="component" value="Unassembled WGS sequence"/>
</dbReference>
<reference evidence="1 2" key="1">
    <citation type="journal article" date="2021" name="Genome Biol.">
        <title>AFLAP: assembly-free linkage analysis pipeline using k-mers from genome sequencing data.</title>
        <authorList>
            <person name="Fletcher K."/>
            <person name="Zhang L."/>
            <person name="Gil J."/>
            <person name="Han R."/>
            <person name="Cavanaugh K."/>
            <person name="Michelmore R."/>
        </authorList>
    </citation>
    <scope>NUCLEOTIDE SEQUENCE [LARGE SCALE GENOMIC DNA]</scope>
    <source>
        <strain evidence="1 2">SF5</strain>
    </source>
</reference>
<keyword evidence="2" id="KW-1185">Reference proteome</keyword>
<organism evidence="1 2">
    <name type="scientific">Bremia lactucae</name>
    <name type="common">Lettuce downy mildew</name>
    <dbReference type="NCBI Taxonomy" id="4779"/>
    <lineage>
        <taxon>Eukaryota</taxon>
        <taxon>Sar</taxon>
        <taxon>Stramenopiles</taxon>
        <taxon>Oomycota</taxon>
        <taxon>Peronosporomycetes</taxon>
        <taxon>Peronosporales</taxon>
        <taxon>Peronosporaceae</taxon>
        <taxon>Bremia</taxon>
    </lineage>
</organism>
<dbReference type="GeneID" id="94348879"/>
<comment type="caution">
    <text evidence="1">The sequence shown here is derived from an EMBL/GenBank/DDBJ whole genome shotgun (WGS) entry which is preliminary data.</text>
</comment>
<protein>
    <submittedName>
        <fullName evidence="1">Uncharacterized protein</fullName>
    </submittedName>
</protein>
<proteinExistence type="predicted"/>
<name>A0A976IB96_BRELC</name>
<dbReference type="AlphaFoldDB" id="A0A976IB96"/>
<gene>
    <name evidence="1" type="ORF">CCR75_005125</name>
</gene>